<dbReference type="EMBL" id="CP006917">
    <property type="protein sequence ID" value="AHC39724.1"/>
    <property type="molecule type" value="Genomic_DNA"/>
</dbReference>
<protein>
    <submittedName>
        <fullName evidence="1">Uncharacterized protein</fullName>
    </submittedName>
</protein>
<proteinExistence type="predicted"/>
<dbReference type="HOGENOM" id="CLU_3288834_0_0_5"/>
<dbReference type="Proteomes" id="UP000018689">
    <property type="component" value="Chromosome"/>
</dbReference>
<evidence type="ECO:0000313" key="1">
    <source>
        <dbReference type="EMBL" id="AHC39724.1"/>
    </source>
</evidence>
<dbReference type="PATRIC" id="fig|1423892.3.peg.587"/>
<organism evidence="1 2">
    <name type="scientific">Ehrlichia muris AS145</name>
    <dbReference type="NCBI Taxonomy" id="1423892"/>
    <lineage>
        <taxon>Bacteria</taxon>
        <taxon>Pseudomonadati</taxon>
        <taxon>Pseudomonadota</taxon>
        <taxon>Alphaproteobacteria</taxon>
        <taxon>Rickettsiales</taxon>
        <taxon>Anaplasmataceae</taxon>
        <taxon>Ehrlichia</taxon>
    </lineage>
</organism>
<dbReference type="KEGG" id="emr:EMUR_02870"/>
<sequence length="40" mass="4576">MYEEICVFCKGIGDFSKHGISIFIDIQFNNISSINYNCIV</sequence>
<dbReference type="AlphaFoldDB" id="V9RAB1"/>
<name>V9RAB1_9RICK</name>
<gene>
    <name evidence="1" type="ORF">EMUR_02870</name>
</gene>
<evidence type="ECO:0000313" key="2">
    <source>
        <dbReference type="Proteomes" id="UP000018689"/>
    </source>
</evidence>
<keyword evidence="2" id="KW-1185">Reference proteome</keyword>
<accession>V9RAB1</accession>
<reference evidence="1 2" key="1">
    <citation type="journal article" date="2014" name="Genome Announc.">
        <title>Complete Genome Sequence of Ehrlichia muris Strain AS145T, a Model Monocytotropic Ehrlichia Strain.</title>
        <authorList>
            <person name="Thirumalapura N.R."/>
            <person name="Qin X."/>
            <person name="Kuriakose J.A."/>
            <person name="Walker D.H."/>
        </authorList>
    </citation>
    <scope>NUCLEOTIDE SEQUENCE [LARGE SCALE GENOMIC DNA]</scope>
    <source>
        <strain evidence="2">AS154</strain>
    </source>
</reference>